<proteinExistence type="predicted"/>
<name>A0A7I7XQK4_9MYCO</name>
<gene>
    <name evidence="1" type="ORF">MCNF_01420</name>
</gene>
<dbReference type="Gene3D" id="1.20.20.20">
    <property type="entry name" value="Haemophore, haem-binding domain"/>
    <property type="match status" value="1"/>
</dbReference>
<evidence type="ECO:0000313" key="2">
    <source>
        <dbReference type="Proteomes" id="UP000466931"/>
    </source>
</evidence>
<evidence type="ECO:0000313" key="1">
    <source>
        <dbReference type="EMBL" id="BBZ31537.1"/>
    </source>
</evidence>
<dbReference type="Proteomes" id="UP000466931">
    <property type="component" value="Chromosome"/>
</dbReference>
<sequence length="136" mass="13903">MRATKTTVYRGLAGIFAGGLLGAAASATIALPAAGAAPDTTATDANCNASAVATTVSSVSQSVGNYLASNPEADKALTDIAKQPADQAETAYEAYFEKNPAVADELRIIQQPVRDLNAQCDIQVMPSTAIEALESI</sequence>
<dbReference type="Pfam" id="PF16525">
    <property type="entry name" value="MHB"/>
    <property type="match status" value="1"/>
</dbReference>
<reference evidence="1" key="1">
    <citation type="journal article" date="2019" name="Emerg. Microbes Infect.">
        <title>Comprehensive subspecies identification of 175 nontuberculous mycobacteria species based on 7547 genomic profiles.</title>
        <authorList>
            <person name="Matsumoto Y."/>
            <person name="Kinjo T."/>
            <person name="Motooka D."/>
            <person name="Nabeya D."/>
            <person name="Jung N."/>
            <person name="Uechi K."/>
            <person name="Horii T."/>
            <person name="Iida T."/>
            <person name="Fujita J."/>
            <person name="Nakamura S."/>
        </authorList>
    </citation>
    <scope>NUCLEOTIDE SEQUENCE [LARGE SCALE GENOMIC DNA]</scope>
    <source>
        <strain evidence="1">JCM 13671</strain>
    </source>
</reference>
<dbReference type="RefSeq" id="WP_085155826.1">
    <property type="nucleotide sequence ID" value="NZ_AP022612.1"/>
</dbReference>
<accession>A0A7I7XQK4</accession>
<dbReference type="NCBIfam" id="TIGR04529">
    <property type="entry name" value="MTB_hemophore"/>
    <property type="match status" value="1"/>
</dbReference>
<organism evidence="1 2">
    <name type="scientific">Mycolicibacterium confluentis</name>
    <dbReference type="NCBI Taxonomy" id="28047"/>
    <lineage>
        <taxon>Bacteria</taxon>
        <taxon>Bacillati</taxon>
        <taxon>Actinomycetota</taxon>
        <taxon>Actinomycetes</taxon>
        <taxon>Mycobacteriales</taxon>
        <taxon>Mycobacteriaceae</taxon>
        <taxon>Mycolicibacterium</taxon>
    </lineage>
</organism>
<dbReference type="EMBL" id="AP022612">
    <property type="protein sequence ID" value="BBZ31537.1"/>
    <property type="molecule type" value="Genomic_DNA"/>
</dbReference>
<keyword evidence="2" id="KW-1185">Reference proteome</keyword>
<dbReference type="GO" id="GO:0020037">
    <property type="term" value="F:heme binding"/>
    <property type="evidence" value="ECO:0007669"/>
    <property type="project" value="InterPro"/>
</dbReference>
<dbReference type="AlphaFoldDB" id="A0A7I7XQK4"/>
<protein>
    <submittedName>
        <fullName evidence="1">Uncharacterized protein</fullName>
    </submittedName>
</protein>
<reference evidence="1" key="2">
    <citation type="submission" date="2020-02" db="EMBL/GenBank/DDBJ databases">
        <authorList>
            <person name="Matsumoto Y."/>
            <person name="Motooka D."/>
            <person name="Nakamura S."/>
        </authorList>
    </citation>
    <scope>NUCLEOTIDE SEQUENCE</scope>
    <source>
        <strain evidence="1">JCM 13671</strain>
    </source>
</reference>
<dbReference type="InterPro" id="IPR032407">
    <property type="entry name" value="MHB"/>
</dbReference>
<dbReference type="OrthoDB" id="4753729at2"/>
<dbReference type="InterPro" id="IPR038378">
    <property type="entry name" value="MHB_sf"/>
</dbReference>